<dbReference type="OrthoDB" id="5346094at2759"/>
<comment type="caution">
    <text evidence="3">The sequence shown here is derived from an EMBL/GenBank/DDBJ whole genome shotgun (WGS) entry which is preliminary data.</text>
</comment>
<evidence type="ECO:0000256" key="2">
    <source>
        <dbReference type="SAM" id="SignalP"/>
    </source>
</evidence>
<evidence type="ECO:0000256" key="1">
    <source>
        <dbReference type="SAM" id="MobiDB-lite"/>
    </source>
</evidence>
<name>A0A5B7EM76_PORTR</name>
<feature type="compositionally biased region" description="Polar residues" evidence="1">
    <location>
        <begin position="132"/>
        <end position="150"/>
    </location>
</feature>
<gene>
    <name evidence="3" type="ORF">E2C01_027918</name>
</gene>
<keyword evidence="2" id="KW-0732">Signal</keyword>
<dbReference type="AlphaFoldDB" id="A0A5B7EM76"/>
<protein>
    <submittedName>
        <fullName evidence="3">Uncharacterized protein</fullName>
    </submittedName>
</protein>
<keyword evidence="4" id="KW-1185">Reference proteome</keyword>
<evidence type="ECO:0000313" key="4">
    <source>
        <dbReference type="Proteomes" id="UP000324222"/>
    </source>
</evidence>
<feature type="region of interest" description="Disordered" evidence="1">
    <location>
        <begin position="124"/>
        <end position="178"/>
    </location>
</feature>
<evidence type="ECO:0000313" key="3">
    <source>
        <dbReference type="EMBL" id="MPC34525.1"/>
    </source>
</evidence>
<reference evidence="3 4" key="1">
    <citation type="submission" date="2019-05" db="EMBL/GenBank/DDBJ databases">
        <title>Another draft genome of Portunus trituberculatus and its Hox gene families provides insights of decapod evolution.</title>
        <authorList>
            <person name="Jeong J.-H."/>
            <person name="Song I."/>
            <person name="Kim S."/>
            <person name="Choi T."/>
            <person name="Kim D."/>
            <person name="Ryu S."/>
            <person name="Kim W."/>
        </authorList>
    </citation>
    <scope>NUCLEOTIDE SEQUENCE [LARGE SCALE GENOMIC DNA]</scope>
    <source>
        <tissue evidence="3">Muscle</tissue>
    </source>
</reference>
<feature type="chain" id="PRO_5022964289" evidence="2">
    <location>
        <begin position="23"/>
        <end position="673"/>
    </location>
</feature>
<accession>A0A5B7EM76</accession>
<dbReference type="EMBL" id="VSRR010003074">
    <property type="protein sequence ID" value="MPC34525.1"/>
    <property type="molecule type" value="Genomic_DNA"/>
</dbReference>
<sequence>MPKAVLLRHCLVLVLWLSMTQRFLDGPLMLCVSQTEVQVSDTWEEKPLPKGVSPCALQLNRHFAETGSLPQHITEVATSHVTPSPPTKTSSGVTPAGAASAPVATSPVRTSRVMLSSAKKIVGRASRLASRNPRQSPLTAKSVRNSSIESLPTPASAPASEGQKSRETEQPNKQPTMQGTVSLESLVEMLKVVQKFPAGSNLYTSVLQLVERLIHSMKDNIGHQCKTEVEEESEAPALPASPKVAASSTPPGSYVLSKGQKLVSGSSVQTTQVNHSSSYPPTNVAIPMATPVSLFPLTVFSAMPSTVSSGPKVARVAPVAPVAPTTVVSSPGLTRTVRVCVAEAPHLEEPPLKKHREEVGLLPDYTLVRGSQFPSEQQMTSPAVASVVSTASSFNSVNPLLSSKIVSQCTSQEALGEASPAIDALQGQLRIPDSQEVSDMHVPVSDPLLSQGPGLCGVLPSSSTMAQAPATQESVASTCVTSSALTRSDPLLSQSSPVAPLQMEAGASIPATSTENSSRPVRAGDGLIVSNSNSQVSMQNEVTSAINLSETELLNYFDPNCFDNAAAAAAAVKQSCGIKLTVAANYLLSPLVWVIVALRCSVGPAMNLFVLDCSHKGGVRVHGCSVCGPSLACAVSCDVAVSVAAAMPLAGSITQPWRFCVHSLPHCEVHCAP</sequence>
<feature type="region of interest" description="Disordered" evidence="1">
    <location>
        <begin position="225"/>
        <end position="260"/>
    </location>
</feature>
<organism evidence="3 4">
    <name type="scientific">Portunus trituberculatus</name>
    <name type="common">Swimming crab</name>
    <name type="synonym">Neptunus trituberculatus</name>
    <dbReference type="NCBI Taxonomy" id="210409"/>
    <lineage>
        <taxon>Eukaryota</taxon>
        <taxon>Metazoa</taxon>
        <taxon>Ecdysozoa</taxon>
        <taxon>Arthropoda</taxon>
        <taxon>Crustacea</taxon>
        <taxon>Multicrustacea</taxon>
        <taxon>Malacostraca</taxon>
        <taxon>Eumalacostraca</taxon>
        <taxon>Eucarida</taxon>
        <taxon>Decapoda</taxon>
        <taxon>Pleocyemata</taxon>
        <taxon>Brachyura</taxon>
        <taxon>Eubrachyura</taxon>
        <taxon>Portunoidea</taxon>
        <taxon>Portunidae</taxon>
        <taxon>Portuninae</taxon>
        <taxon>Portunus</taxon>
    </lineage>
</organism>
<feature type="signal peptide" evidence="2">
    <location>
        <begin position="1"/>
        <end position="22"/>
    </location>
</feature>
<feature type="region of interest" description="Disordered" evidence="1">
    <location>
        <begin position="77"/>
        <end position="111"/>
    </location>
</feature>
<proteinExistence type="predicted"/>
<dbReference type="Proteomes" id="UP000324222">
    <property type="component" value="Unassembled WGS sequence"/>
</dbReference>
<feature type="compositionally biased region" description="Polar residues" evidence="1">
    <location>
        <begin position="77"/>
        <end position="93"/>
    </location>
</feature>